<evidence type="ECO:0000313" key="5">
    <source>
        <dbReference type="Proteomes" id="UP000567922"/>
    </source>
</evidence>
<sequence>MERRPVLVDTDAGVDDAVALALLLSDPQIEVVGISTTDGNCSAEQAAINVGRVLECAGVRDIPIAVGRPGLQNLPPSPHGRDGFGDVRSGALATSSAAPLAQNSSQSTAGAFIARIGASRAGDVSLLALGPLTNLACALDLDGNALRNFHSVVVSGGMGLDDEVTAVRVRYPQFLDKGDTNTLRAPDAAAQVAAAPGCFVWAGMNVTGLFRFSAAEFLADGAADGASEPVPGLLRAIHGKYVQYCTDYYASTEPIFTAHDGVAAAILAEPSVVRTTVVGNPYVSSQPRPALWGRRGAPAESHHQFVTSVNESRVHGRIRAVFGDGTNRTSRV</sequence>
<dbReference type="EMBL" id="JACHWS010000001">
    <property type="protein sequence ID" value="MBB3036125.1"/>
    <property type="molecule type" value="Genomic_DNA"/>
</dbReference>
<dbReference type="SUPFAM" id="SSF53590">
    <property type="entry name" value="Nucleoside hydrolase"/>
    <property type="match status" value="1"/>
</dbReference>
<dbReference type="InterPro" id="IPR023186">
    <property type="entry name" value="IUNH"/>
</dbReference>
<dbReference type="InterPro" id="IPR001910">
    <property type="entry name" value="Inosine/uridine_hydrolase_dom"/>
</dbReference>
<feature type="domain" description="Inosine/uridine-preferring nucleoside hydrolase" evidence="3">
    <location>
        <begin position="6"/>
        <end position="276"/>
    </location>
</feature>
<dbReference type="InterPro" id="IPR036452">
    <property type="entry name" value="Ribo_hydro-like"/>
</dbReference>
<dbReference type="Proteomes" id="UP000567922">
    <property type="component" value="Unassembled WGS sequence"/>
</dbReference>
<dbReference type="GO" id="GO:0006152">
    <property type="term" value="P:purine nucleoside catabolic process"/>
    <property type="evidence" value="ECO:0007669"/>
    <property type="project" value="TreeGrafter"/>
</dbReference>
<keyword evidence="1 4" id="KW-0378">Hydrolase</keyword>
<dbReference type="GO" id="GO:0005829">
    <property type="term" value="C:cytosol"/>
    <property type="evidence" value="ECO:0007669"/>
    <property type="project" value="TreeGrafter"/>
</dbReference>
<evidence type="ECO:0000313" key="4">
    <source>
        <dbReference type="EMBL" id="MBB3036125.1"/>
    </source>
</evidence>
<evidence type="ECO:0000256" key="1">
    <source>
        <dbReference type="ARBA" id="ARBA00022801"/>
    </source>
</evidence>
<dbReference type="OrthoDB" id="9797882at2"/>
<dbReference type="Pfam" id="PF01156">
    <property type="entry name" value="IU_nuc_hydro"/>
    <property type="match status" value="1"/>
</dbReference>
<dbReference type="EC" id="3.2.2.1" evidence="4"/>
<dbReference type="RefSeq" id="WP_064439756.1">
    <property type="nucleotide sequence ID" value="NZ_BDDI01000005.1"/>
</dbReference>
<organism evidence="4 5">
    <name type="scientific">Hoyosella altamirensis</name>
    <dbReference type="NCBI Taxonomy" id="616997"/>
    <lineage>
        <taxon>Bacteria</taxon>
        <taxon>Bacillati</taxon>
        <taxon>Actinomycetota</taxon>
        <taxon>Actinomycetes</taxon>
        <taxon>Mycobacteriales</taxon>
        <taxon>Hoyosellaceae</taxon>
        <taxon>Hoyosella</taxon>
    </lineage>
</organism>
<dbReference type="PANTHER" id="PTHR12304:SF4">
    <property type="entry name" value="URIDINE NUCLEOSIDASE"/>
    <property type="match status" value="1"/>
</dbReference>
<accession>A0A839RHN8</accession>
<proteinExistence type="predicted"/>
<dbReference type="Gene3D" id="3.90.245.10">
    <property type="entry name" value="Ribonucleoside hydrolase-like"/>
    <property type="match status" value="1"/>
</dbReference>
<comment type="caution">
    <text evidence="4">The sequence shown here is derived from an EMBL/GenBank/DDBJ whole genome shotgun (WGS) entry which is preliminary data.</text>
</comment>
<gene>
    <name evidence="4" type="ORF">FHU29_000559</name>
</gene>
<keyword evidence="2 4" id="KW-0326">Glycosidase</keyword>
<reference evidence="4 5" key="1">
    <citation type="submission" date="2020-08" db="EMBL/GenBank/DDBJ databases">
        <title>Sequencing the genomes of 1000 actinobacteria strains.</title>
        <authorList>
            <person name="Klenk H.-P."/>
        </authorList>
    </citation>
    <scope>NUCLEOTIDE SEQUENCE [LARGE SCALE GENOMIC DNA]</scope>
    <source>
        <strain evidence="4 5">DSM 45258</strain>
    </source>
</reference>
<protein>
    <submittedName>
        <fullName evidence="4">Purine nucleosidase</fullName>
        <ecNumber evidence="4">3.2.2.1</ecNumber>
    </submittedName>
</protein>
<dbReference type="AlphaFoldDB" id="A0A839RHN8"/>
<dbReference type="PANTHER" id="PTHR12304">
    <property type="entry name" value="INOSINE-URIDINE PREFERRING NUCLEOSIDE HYDROLASE"/>
    <property type="match status" value="1"/>
</dbReference>
<evidence type="ECO:0000259" key="3">
    <source>
        <dbReference type="Pfam" id="PF01156"/>
    </source>
</evidence>
<evidence type="ECO:0000256" key="2">
    <source>
        <dbReference type="ARBA" id="ARBA00023295"/>
    </source>
</evidence>
<keyword evidence="5" id="KW-1185">Reference proteome</keyword>
<dbReference type="GO" id="GO:0008477">
    <property type="term" value="F:purine nucleosidase activity"/>
    <property type="evidence" value="ECO:0007669"/>
    <property type="project" value="UniProtKB-EC"/>
</dbReference>
<name>A0A839RHN8_9ACTN</name>